<dbReference type="PANTHER" id="PTHR43739">
    <property type="entry name" value="XYLOGLUCANASE (EUROFUNG)"/>
    <property type="match status" value="1"/>
</dbReference>
<protein>
    <submittedName>
        <fullName evidence="4">T9SS type A sorting domain-containing protein</fullName>
    </submittedName>
</protein>
<dbReference type="EMBL" id="CP095049">
    <property type="protein sequence ID" value="UOQ54293.1"/>
    <property type="molecule type" value="Genomic_DNA"/>
</dbReference>
<dbReference type="InterPro" id="IPR015943">
    <property type="entry name" value="WD40/YVTN_repeat-like_dom_sf"/>
</dbReference>
<dbReference type="CDD" id="cd15482">
    <property type="entry name" value="Sialidase_non-viral"/>
    <property type="match status" value="1"/>
</dbReference>
<accession>A0ABY4FCA5</accession>
<evidence type="ECO:0000259" key="3">
    <source>
        <dbReference type="Pfam" id="PF18962"/>
    </source>
</evidence>
<keyword evidence="2" id="KW-1133">Transmembrane helix</keyword>
<keyword evidence="2" id="KW-0812">Transmembrane</keyword>
<organism evidence="4 5">
    <name type="scientific">Hymenobacter cellulosivorans</name>
    <dbReference type="NCBI Taxonomy" id="2932249"/>
    <lineage>
        <taxon>Bacteria</taxon>
        <taxon>Pseudomonadati</taxon>
        <taxon>Bacteroidota</taxon>
        <taxon>Cytophagia</taxon>
        <taxon>Cytophagales</taxon>
        <taxon>Hymenobacteraceae</taxon>
        <taxon>Hymenobacter</taxon>
    </lineage>
</organism>
<gene>
    <name evidence="4" type="ORF">MUN80_05925</name>
</gene>
<sequence>MKSSTSRTRQWWAMLLLGATTVSGGSLYLWQHGNAKAAAQSLEQRLEGEEEEEEENEDRPDLALAQDVERTLDPALGRVPLERLLVAQEYAQKLVAQRASRRPPVGSLTQTTWVERGPNNVGGRIRDLVVDPSDATGNTVWAGAAGGGLWKTTNGAAATPTWQSVDNFFANLAVTAIAFQPSNTNIMYFGTGEGYYNADAVRGLGIWKSTDHGVTWTQLPSTMRGTTFQYILKLAVHPVTGDVYAATRAGLMRSTDGGTSWTKVLGAGTGAVADRVADIEIGADNKIYVGMGIQATDAIYRSTSGDAGSWVNLNAQTNSGLPTTGYERIELACAPSNANRVYAMFQSTSDALLNIYRSDDGGATWVTLNKPRWENSDDFTRGQAWYDLSIGVAPNDANKIYIGGVDLFRTQDASATPVVWEQASFWSRPKTNPSYVHADQHVVAFASNDGNMAYFGCDGGVSLSMNAFDAAKVPVFKERNNGLNVTQFYAAAIHPTLPNYFLAGAQDNGSQKFTQAGVGSTTEASGGDGAFCFIDEDEPSFQFTSYVYSNYFRSFNGGSNFTRVINNNNGSFINPTDYDSKSNTMYAAYTAGTLFVWPEATTKNVTRSLTLPSGSGTVTHVTVSKTVDNRVYVGTNTGKVLRIDNALSVDPANPTVGTPTITEIRTGTGSVSCVAVDPANEAHLLVTYSNYGVVSVWETTTGTAPWRNVEGNLPDMPIRWAMFDPADNKRALLATELGVWATDNLNATDMTWEPANTGMANVRVDMLRMRKSDKQIVAATHGRGLYTTDVFLVLANKGAVAVNNKFIGSVYPNPFVQTLNVDLSQAAAAGTTATLTDLQGRVVFKADVKTAERQLRLNVPASVSAGVYTLTVRDAKQTATRQVMLRR</sequence>
<keyword evidence="2" id="KW-0472">Membrane</keyword>
<evidence type="ECO:0000256" key="2">
    <source>
        <dbReference type="SAM" id="Phobius"/>
    </source>
</evidence>
<feature type="domain" description="Secretion system C-terminal sorting" evidence="3">
    <location>
        <begin position="810"/>
        <end position="883"/>
    </location>
</feature>
<evidence type="ECO:0000313" key="4">
    <source>
        <dbReference type="EMBL" id="UOQ54293.1"/>
    </source>
</evidence>
<name>A0ABY4FCA5_9BACT</name>
<dbReference type="Gene3D" id="2.130.10.10">
    <property type="entry name" value="YVTN repeat-like/Quinoprotein amine dehydrogenase"/>
    <property type="match status" value="3"/>
</dbReference>
<evidence type="ECO:0000256" key="1">
    <source>
        <dbReference type="SAM" id="Coils"/>
    </source>
</evidence>
<reference evidence="4 5" key="1">
    <citation type="submission" date="2022-04" db="EMBL/GenBank/DDBJ databases">
        <title>Hymenobacter sp. isolated from the air.</title>
        <authorList>
            <person name="Won M."/>
            <person name="Lee C.-M."/>
            <person name="Woen H.-Y."/>
            <person name="Kwon S.-W."/>
        </authorList>
    </citation>
    <scope>NUCLEOTIDE SEQUENCE [LARGE SCALE GENOMIC DNA]</scope>
    <source>
        <strain evidence="5">5116 S-27</strain>
    </source>
</reference>
<dbReference type="SUPFAM" id="SSF110296">
    <property type="entry name" value="Oligoxyloglucan reducing end-specific cellobiohydrolase"/>
    <property type="match status" value="2"/>
</dbReference>
<dbReference type="RefSeq" id="WP_244720895.1">
    <property type="nucleotide sequence ID" value="NZ_CP095049.1"/>
</dbReference>
<dbReference type="NCBIfam" id="TIGR04183">
    <property type="entry name" value="Por_Secre_tail"/>
    <property type="match status" value="1"/>
</dbReference>
<keyword evidence="5" id="KW-1185">Reference proteome</keyword>
<dbReference type="Proteomes" id="UP000831785">
    <property type="component" value="Chromosome"/>
</dbReference>
<dbReference type="PANTHER" id="PTHR43739:SF5">
    <property type="entry name" value="EXO-ALPHA-SIALIDASE"/>
    <property type="match status" value="1"/>
</dbReference>
<dbReference type="InterPro" id="IPR026444">
    <property type="entry name" value="Secre_tail"/>
</dbReference>
<feature type="transmembrane region" description="Helical" evidence="2">
    <location>
        <begin position="12"/>
        <end position="30"/>
    </location>
</feature>
<evidence type="ECO:0000313" key="5">
    <source>
        <dbReference type="Proteomes" id="UP000831785"/>
    </source>
</evidence>
<feature type="coiled-coil region" evidence="1">
    <location>
        <begin position="32"/>
        <end position="59"/>
    </location>
</feature>
<dbReference type="InterPro" id="IPR052025">
    <property type="entry name" value="Xyloglucanase_GH74"/>
</dbReference>
<keyword evidence="1" id="KW-0175">Coiled coil</keyword>
<proteinExistence type="predicted"/>
<dbReference type="Pfam" id="PF18962">
    <property type="entry name" value="Por_Secre_tail"/>
    <property type="match status" value="1"/>
</dbReference>